<dbReference type="InterPro" id="IPR015424">
    <property type="entry name" value="PyrdxlP-dep_Trfase"/>
</dbReference>
<dbReference type="GO" id="GO:0030170">
    <property type="term" value="F:pyridoxal phosphate binding"/>
    <property type="evidence" value="ECO:0007669"/>
    <property type="project" value="InterPro"/>
</dbReference>
<comment type="cofactor">
    <cofactor evidence="1 4">
        <name>pyridoxal 5'-phosphate</name>
        <dbReference type="ChEBI" id="CHEBI:597326"/>
    </cofactor>
</comment>
<dbReference type="GO" id="GO:0019752">
    <property type="term" value="P:carboxylic acid metabolic process"/>
    <property type="evidence" value="ECO:0007669"/>
    <property type="project" value="InterPro"/>
</dbReference>
<evidence type="ECO:0000259" key="5">
    <source>
        <dbReference type="Pfam" id="PF21391"/>
    </source>
</evidence>
<sequence>MENKNDIDLGAVFLGPKSENKKVFAKNMLRMLDDHAQWRKNFHPEDPTVIKLDEFEKENYKRSNIRLEETLTELSSRLRTSMMPWHSPRYIGHMCSETLMPALLGYFAATLYNGNNVTYEAGPATAEMEEEVGIDFCKLMGYDPTIGWGHISSDGSTANYEAIWYMRNIKSMPLAMKEVVPDLVAGKSDWELLNMSVCEVLDLLDKVPDKLDEIKAHSASRNGNEIKKLGKLIVPQTKHYSWLKGADIMGIGVDSLVPIPVDEHFRMNIDKLKEAIDDLISQQIPILGVVAVVGTTEEGAVDHTDKVFELKEEYAKQGINFYFHVDAAYGGYSRSIFLDEGYNFIPMNKLQQKYLEHGVFKNPNLNWPSEDVYNGFKYMCKADSITVDPHKMGYVPYQAGGIAIKDKRMRNTISYFASYVFQKDAKVPDLLGAFILEGSKPGAAAAAVWTAHRVLPLNITGYGQLLGASIEGAYNLFNKLNAVKEYKVGDKIVEVYTLATPDFNMVDYVLNLKGNKDLAKMNELTYAFYKKVSYFTQPYANDLILSHTQFSYDDYGDSPVGIVEKCGMTKDEWDKVHTITLLRSCVLSPFLNKPEVFKYYSDQMDKAIVEKLEEIFAE</sequence>
<feature type="modified residue" description="N6-(pyridoxal phosphate)lysine" evidence="4">
    <location>
        <position position="391"/>
    </location>
</feature>
<evidence type="ECO:0000256" key="3">
    <source>
        <dbReference type="ARBA" id="ARBA00023239"/>
    </source>
</evidence>
<evidence type="ECO:0000313" key="7">
    <source>
        <dbReference type="Proteomes" id="UP000430345"/>
    </source>
</evidence>
<comment type="caution">
    <text evidence="6">The sequence shown here is derived from an EMBL/GenBank/DDBJ whole genome shotgun (WGS) entry which is preliminary data.</text>
</comment>
<evidence type="ECO:0000256" key="2">
    <source>
        <dbReference type="ARBA" id="ARBA00022898"/>
    </source>
</evidence>
<dbReference type="InterPro" id="IPR049373">
    <property type="entry name" value="TyrDC_C"/>
</dbReference>
<proteinExistence type="predicted"/>
<dbReference type="InterPro" id="IPR050477">
    <property type="entry name" value="GrpII_AminoAcid_Decarb"/>
</dbReference>
<dbReference type="PANTHER" id="PTHR42735:SF4">
    <property type="entry name" value="PYRIDOXAL PHOSPHATE-DEPENDENT DECARBOXYLASE FAMILY PROTEIN"/>
    <property type="match status" value="1"/>
</dbReference>
<keyword evidence="3" id="KW-0456">Lyase</keyword>
<dbReference type="RefSeq" id="WP_152887290.1">
    <property type="nucleotide sequence ID" value="NZ_WHJC01000012.1"/>
</dbReference>
<dbReference type="OrthoDB" id="9803665at2"/>
<evidence type="ECO:0000313" key="6">
    <source>
        <dbReference type="EMBL" id="MPQ42558.1"/>
    </source>
</evidence>
<feature type="domain" description="L-tyrosine decarboxylase C-terminal" evidence="5">
    <location>
        <begin position="472"/>
        <end position="612"/>
    </location>
</feature>
<name>A0A6I1MJH3_9CLOT</name>
<dbReference type="Pfam" id="PF21391">
    <property type="entry name" value="tyr_de_CO2_C"/>
    <property type="match status" value="1"/>
</dbReference>
<keyword evidence="2 4" id="KW-0663">Pyridoxal phosphate</keyword>
<dbReference type="Pfam" id="PF00282">
    <property type="entry name" value="Pyridoxal_deC"/>
    <property type="match status" value="1"/>
</dbReference>
<protein>
    <submittedName>
        <fullName evidence="6">Tyrosine decarboxylase</fullName>
    </submittedName>
</protein>
<dbReference type="SUPFAM" id="SSF53383">
    <property type="entry name" value="PLP-dependent transferases"/>
    <property type="match status" value="1"/>
</dbReference>
<evidence type="ECO:0000256" key="4">
    <source>
        <dbReference type="PIRSR" id="PIRSR602129-50"/>
    </source>
</evidence>
<reference evidence="6 7" key="1">
    <citation type="submission" date="2019-10" db="EMBL/GenBank/DDBJ databases">
        <title>The Genome Sequence of Clostridium tarantellae Isolated from Fish Brain.</title>
        <authorList>
            <person name="Bano L."/>
            <person name="Kiel M."/>
            <person name="Sales G."/>
            <person name="Doxey A.C."/>
            <person name="Mansfield M.J."/>
            <person name="Schiavone M."/>
            <person name="Rossetto O."/>
            <person name="Pirazzini M."/>
            <person name="Dobrindt U."/>
            <person name="Montecucco C."/>
        </authorList>
    </citation>
    <scope>NUCLEOTIDE SEQUENCE [LARGE SCALE GENOMIC DNA]</scope>
    <source>
        <strain evidence="6 7">DSM 3997</strain>
    </source>
</reference>
<keyword evidence="7" id="KW-1185">Reference proteome</keyword>
<accession>A0A6I1MJH3</accession>
<gene>
    <name evidence="6" type="ORF">GBZ86_02125</name>
</gene>
<dbReference type="Gene3D" id="3.40.640.10">
    <property type="entry name" value="Type I PLP-dependent aspartate aminotransferase-like (Major domain)"/>
    <property type="match status" value="1"/>
</dbReference>
<dbReference type="InterPro" id="IPR015421">
    <property type="entry name" value="PyrdxlP-dep_Trfase_major"/>
</dbReference>
<dbReference type="GO" id="GO:0004058">
    <property type="term" value="F:aromatic-L-amino-acid decarboxylase activity"/>
    <property type="evidence" value="ECO:0007669"/>
    <property type="project" value="UniProtKB-ARBA"/>
</dbReference>
<organism evidence="6 7">
    <name type="scientific">Clostridium tarantellae</name>
    <dbReference type="NCBI Taxonomy" id="39493"/>
    <lineage>
        <taxon>Bacteria</taxon>
        <taxon>Bacillati</taxon>
        <taxon>Bacillota</taxon>
        <taxon>Clostridia</taxon>
        <taxon>Eubacteriales</taxon>
        <taxon>Clostridiaceae</taxon>
        <taxon>Clostridium</taxon>
    </lineage>
</organism>
<evidence type="ECO:0000256" key="1">
    <source>
        <dbReference type="ARBA" id="ARBA00001933"/>
    </source>
</evidence>
<dbReference type="Proteomes" id="UP000430345">
    <property type="component" value="Unassembled WGS sequence"/>
</dbReference>
<dbReference type="PROSITE" id="PS00392">
    <property type="entry name" value="DDC_GAD_HDC_YDC"/>
    <property type="match status" value="1"/>
</dbReference>
<dbReference type="InterPro" id="IPR021115">
    <property type="entry name" value="Pyridoxal-P_BS"/>
</dbReference>
<dbReference type="EMBL" id="WHJC01000012">
    <property type="protein sequence ID" value="MPQ42558.1"/>
    <property type="molecule type" value="Genomic_DNA"/>
</dbReference>
<dbReference type="PANTHER" id="PTHR42735">
    <property type="match status" value="1"/>
</dbReference>
<dbReference type="AlphaFoldDB" id="A0A6I1MJH3"/>
<dbReference type="InterPro" id="IPR002129">
    <property type="entry name" value="PyrdxlP-dep_de-COase"/>
</dbReference>